<keyword evidence="7" id="KW-1185">Reference proteome</keyword>
<feature type="region of interest" description="Disordered" evidence="4">
    <location>
        <begin position="1"/>
        <end position="39"/>
    </location>
</feature>
<proteinExistence type="predicted"/>
<keyword evidence="1" id="KW-0677">Repeat</keyword>
<dbReference type="EMBL" id="OU015566">
    <property type="protein sequence ID" value="CAG5105930.1"/>
    <property type="molecule type" value="Genomic_DNA"/>
</dbReference>
<dbReference type="InterPro" id="IPR012677">
    <property type="entry name" value="Nucleotide-bd_a/b_plait_sf"/>
</dbReference>
<evidence type="ECO:0000256" key="1">
    <source>
        <dbReference type="ARBA" id="ARBA00022737"/>
    </source>
</evidence>
<dbReference type="PROSITE" id="PS50102">
    <property type="entry name" value="RRM"/>
    <property type="match status" value="2"/>
</dbReference>
<dbReference type="InterPro" id="IPR035979">
    <property type="entry name" value="RBD_domain_sf"/>
</dbReference>
<gene>
    <name evidence="6" type="ORF">OKIOD_LOCUS11346</name>
</gene>
<dbReference type="Gene3D" id="3.30.70.330">
    <property type="match status" value="2"/>
</dbReference>
<dbReference type="CDD" id="cd12649">
    <property type="entry name" value="RRM1_SXL"/>
    <property type="match status" value="1"/>
</dbReference>
<reference evidence="6 7" key="1">
    <citation type="submission" date="2021-04" db="EMBL/GenBank/DDBJ databases">
        <authorList>
            <person name="Bliznina A."/>
        </authorList>
    </citation>
    <scope>NUCLEOTIDE SEQUENCE [LARGE SCALE GENOMIC DNA]</scope>
</reference>
<organism evidence="6 7">
    <name type="scientific">Oikopleura dioica</name>
    <name type="common">Tunicate</name>
    <dbReference type="NCBI Taxonomy" id="34765"/>
    <lineage>
        <taxon>Eukaryota</taxon>
        <taxon>Metazoa</taxon>
        <taxon>Chordata</taxon>
        <taxon>Tunicata</taxon>
        <taxon>Appendicularia</taxon>
        <taxon>Copelata</taxon>
        <taxon>Oikopleuridae</taxon>
        <taxon>Oikopleura</taxon>
    </lineage>
</organism>
<feature type="compositionally biased region" description="Basic and acidic residues" evidence="4">
    <location>
        <begin position="7"/>
        <end position="17"/>
    </location>
</feature>
<name>A0ABN7SS55_OIKDI</name>
<dbReference type="InterPro" id="IPR050502">
    <property type="entry name" value="Euk_RNA-bind_prot"/>
</dbReference>
<feature type="compositionally biased region" description="Polar residues" evidence="4">
    <location>
        <begin position="18"/>
        <end position="39"/>
    </location>
</feature>
<accession>A0ABN7SS55</accession>
<feature type="domain" description="RRM" evidence="5">
    <location>
        <begin position="155"/>
        <end position="235"/>
    </location>
</feature>
<protein>
    <submittedName>
        <fullName evidence="6">Oidioi.mRNA.OKI2018_I69.chr1.g2581.t1.cds</fullName>
    </submittedName>
</protein>
<dbReference type="PANTHER" id="PTHR48025:SF1">
    <property type="entry name" value="RRM DOMAIN-CONTAINING PROTEIN"/>
    <property type="match status" value="1"/>
</dbReference>
<evidence type="ECO:0000259" key="5">
    <source>
        <dbReference type="PROSITE" id="PS50102"/>
    </source>
</evidence>
<evidence type="ECO:0000256" key="2">
    <source>
        <dbReference type="ARBA" id="ARBA00022884"/>
    </source>
</evidence>
<dbReference type="InterPro" id="IPR000504">
    <property type="entry name" value="RRM_dom"/>
</dbReference>
<keyword evidence="2 3" id="KW-0694">RNA-binding</keyword>
<evidence type="ECO:0000313" key="7">
    <source>
        <dbReference type="Proteomes" id="UP001158576"/>
    </source>
</evidence>
<dbReference type="InterPro" id="IPR002343">
    <property type="entry name" value="Hud_Sxl_RNA"/>
</dbReference>
<evidence type="ECO:0000256" key="3">
    <source>
        <dbReference type="PROSITE-ProRule" id="PRU00176"/>
    </source>
</evidence>
<dbReference type="SUPFAM" id="SSF54928">
    <property type="entry name" value="RNA-binding domain, RBD"/>
    <property type="match status" value="1"/>
</dbReference>
<feature type="domain" description="RRM" evidence="5">
    <location>
        <begin position="69"/>
        <end position="147"/>
    </location>
</feature>
<dbReference type="PRINTS" id="PR00961">
    <property type="entry name" value="HUDSXLRNA"/>
</dbReference>
<sequence>MQNVKVDNAKCSDHSSESSEAQPTAHFENSTSTIDSTSNQIFTQATYEAPPKVKKRMKTSDVDFNKEKTNLIVNYLPQSFTDQEFFNLFSTVGRVNKARIIRHRQTGYSFGYGFIDMASAEDAERAIRKLNQYQIGHKRLKVAYSLPSGDRTRNINLYIKGLPKHWTRKDLEDSFNQFGTIRNARILFDPATQTGTGVGFLLYAEKAMAERACEEMNGKTLPSATEPLQISFARSQSQPPIEWLVQASMLTGFPATVTPTASLAPVQASTILSTPSVAQVANGQSAVNTAVNQATYKGRRYNPMVRPTAVANNTRTQQPVLVANQQQVQQSPMIVLPYNQFGQQIQGLDLQTLIAQQNQTTPAAVSATVPVSTAAVPTATTQTATTTYQQTAPQQTVPQAQNPISQIPQSVPFHVIPAMTQLAQPFQFQQVPQQASHSFYQTGVM</sequence>
<dbReference type="PANTHER" id="PTHR48025">
    <property type="entry name" value="OS02G0815200 PROTEIN"/>
    <property type="match status" value="1"/>
</dbReference>
<dbReference type="SMART" id="SM00360">
    <property type="entry name" value="RRM"/>
    <property type="match status" value="2"/>
</dbReference>
<evidence type="ECO:0000256" key="4">
    <source>
        <dbReference type="SAM" id="MobiDB-lite"/>
    </source>
</evidence>
<dbReference type="Pfam" id="PF00076">
    <property type="entry name" value="RRM_1"/>
    <property type="match status" value="2"/>
</dbReference>
<evidence type="ECO:0000313" key="6">
    <source>
        <dbReference type="EMBL" id="CAG5105930.1"/>
    </source>
</evidence>
<dbReference type="Proteomes" id="UP001158576">
    <property type="component" value="Chromosome 1"/>
</dbReference>